<keyword evidence="3" id="KW-0479">Metal-binding</keyword>
<sequence>MFRFFHGVYWGNETLDYADFYYTLQEEIRLSDKNDGRSIIRFHTKQDYEACFHYLEQLKEVPNELKNLQFLSIINAISCSIRSHTVLINSPMIKSIEEDIVINIHDASARNGPNTKTPKSKIYNGSQMIPWGVNQIKAPFAWKKSLGNKISIGVIDTGIDPMHPDLRAAASRGINLLFPGMPPTDDNGHGTHIAGIIAASSTQQGILGVAPLASIHAVKAFDRLGSAYVSDIIAGIDWCVENEMNIINMSFGMKTYSLALESSILTAYKAGVIIVASCGNEGRKATIDYPARFQQVLSVGALTRAGKVASFSNKGKRIDIYAPGENIYSCWLNNRYNELSGTSMATAHVTGVVALMLAAKPTLKPLQVKQALKRNSIPYSKEKRDGIPGQINARRVMNSITRTITK</sequence>
<dbReference type="Proteomes" id="UP000295418">
    <property type="component" value="Unassembled WGS sequence"/>
</dbReference>
<proteinExistence type="inferred from homology"/>
<dbReference type="InterPro" id="IPR023827">
    <property type="entry name" value="Peptidase_S8_Asp-AS"/>
</dbReference>
<dbReference type="SUPFAM" id="SSF52743">
    <property type="entry name" value="Subtilisin-like"/>
    <property type="match status" value="1"/>
</dbReference>
<name>A0A4R4EKV3_9BACL</name>
<evidence type="ECO:0000259" key="7">
    <source>
        <dbReference type="Pfam" id="PF00082"/>
    </source>
</evidence>
<keyword evidence="9" id="KW-1185">Reference proteome</keyword>
<dbReference type="PRINTS" id="PR00723">
    <property type="entry name" value="SUBTILISIN"/>
</dbReference>
<dbReference type="EMBL" id="SKFG01000004">
    <property type="protein sequence ID" value="TCZ78935.1"/>
    <property type="molecule type" value="Genomic_DNA"/>
</dbReference>
<dbReference type="GO" id="GO:0004252">
    <property type="term" value="F:serine-type endopeptidase activity"/>
    <property type="evidence" value="ECO:0007669"/>
    <property type="project" value="UniProtKB-UniRule"/>
</dbReference>
<dbReference type="CDD" id="cd07477">
    <property type="entry name" value="Peptidases_S8_Subtilisin_subset"/>
    <property type="match status" value="1"/>
</dbReference>
<dbReference type="PROSITE" id="PS00136">
    <property type="entry name" value="SUBTILASE_ASP"/>
    <property type="match status" value="1"/>
</dbReference>
<evidence type="ECO:0000313" key="8">
    <source>
        <dbReference type="EMBL" id="TCZ78935.1"/>
    </source>
</evidence>
<gene>
    <name evidence="8" type="ORF">E0485_07685</name>
</gene>
<dbReference type="InterPro" id="IPR034202">
    <property type="entry name" value="Subtilisin_Carlsberg-like"/>
</dbReference>
<evidence type="ECO:0000256" key="4">
    <source>
        <dbReference type="ARBA" id="ARBA00022801"/>
    </source>
</evidence>
<feature type="active site" description="Charge relay system" evidence="6">
    <location>
        <position position="189"/>
    </location>
</feature>
<dbReference type="PROSITE" id="PS00137">
    <property type="entry name" value="SUBTILASE_HIS"/>
    <property type="match status" value="1"/>
</dbReference>
<dbReference type="PANTHER" id="PTHR43806:SF11">
    <property type="entry name" value="CEREVISIN-RELATED"/>
    <property type="match status" value="1"/>
</dbReference>
<dbReference type="InterPro" id="IPR022398">
    <property type="entry name" value="Peptidase_S8_His-AS"/>
</dbReference>
<evidence type="ECO:0000256" key="5">
    <source>
        <dbReference type="ARBA" id="ARBA00022825"/>
    </source>
</evidence>
<dbReference type="Pfam" id="PF00082">
    <property type="entry name" value="Peptidase_S8"/>
    <property type="match status" value="1"/>
</dbReference>
<keyword evidence="4 6" id="KW-0378">Hydrolase</keyword>
<evidence type="ECO:0000256" key="1">
    <source>
        <dbReference type="ARBA" id="ARBA00011073"/>
    </source>
</evidence>
<evidence type="ECO:0000256" key="3">
    <source>
        <dbReference type="ARBA" id="ARBA00022723"/>
    </source>
</evidence>
<dbReference type="GO" id="GO:0006508">
    <property type="term" value="P:proteolysis"/>
    <property type="evidence" value="ECO:0007669"/>
    <property type="project" value="UniProtKB-KW"/>
</dbReference>
<dbReference type="InterPro" id="IPR036852">
    <property type="entry name" value="Peptidase_S8/S53_dom_sf"/>
</dbReference>
<keyword evidence="2 6" id="KW-0645">Protease</keyword>
<dbReference type="InterPro" id="IPR015500">
    <property type="entry name" value="Peptidase_S8_subtilisin-rel"/>
</dbReference>
<dbReference type="InterPro" id="IPR000209">
    <property type="entry name" value="Peptidase_S8/S53_dom"/>
</dbReference>
<dbReference type="AlphaFoldDB" id="A0A4R4EKV3"/>
<organism evidence="8 9">
    <name type="scientific">Paenibacillus albiflavus</name>
    <dbReference type="NCBI Taxonomy" id="2545760"/>
    <lineage>
        <taxon>Bacteria</taxon>
        <taxon>Bacillati</taxon>
        <taxon>Bacillota</taxon>
        <taxon>Bacilli</taxon>
        <taxon>Bacillales</taxon>
        <taxon>Paenibacillaceae</taxon>
        <taxon>Paenibacillus</taxon>
    </lineage>
</organism>
<keyword evidence="5 6" id="KW-0720">Serine protease</keyword>
<dbReference type="InterPro" id="IPR050131">
    <property type="entry name" value="Peptidase_S8_subtilisin-like"/>
</dbReference>
<comment type="similarity">
    <text evidence="1 6">Belongs to the peptidase S8 family.</text>
</comment>
<protein>
    <submittedName>
        <fullName evidence="8">Peptidase S8</fullName>
    </submittedName>
</protein>
<comment type="caution">
    <text evidence="8">The sequence shown here is derived from an EMBL/GenBank/DDBJ whole genome shotgun (WGS) entry which is preliminary data.</text>
</comment>
<evidence type="ECO:0000256" key="6">
    <source>
        <dbReference type="PROSITE-ProRule" id="PRU01240"/>
    </source>
</evidence>
<dbReference type="GO" id="GO:0046872">
    <property type="term" value="F:metal ion binding"/>
    <property type="evidence" value="ECO:0007669"/>
    <property type="project" value="UniProtKB-KW"/>
</dbReference>
<dbReference type="RefSeq" id="WP_132417386.1">
    <property type="nucleotide sequence ID" value="NZ_SKFG01000004.1"/>
</dbReference>
<feature type="active site" description="Charge relay system" evidence="6">
    <location>
        <position position="343"/>
    </location>
</feature>
<feature type="domain" description="Peptidase S8/S53" evidence="7">
    <location>
        <begin position="147"/>
        <end position="376"/>
    </location>
</feature>
<dbReference type="OrthoDB" id="9798386at2"/>
<evidence type="ECO:0000256" key="2">
    <source>
        <dbReference type="ARBA" id="ARBA00022670"/>
    </source>
</evidence>
<evidence type="ECO:0000313" key="9">
    <source>
        <dbReference type="Proteomes" id="UP000295418"/>
    </source>
</evidence>
<feature type="active site" description="Charge relay system" evidence="6">
    <location>
        <position position="156"/>
    </location>
</feature>
<dbReference type="PROSITE" id="PS51892">
    <property type="entry name" value="SUBTILASE"/>
    <property type="match status" value="1"/>
</dbReference>
<accession>A0A4R4EKV3</accession>
<reference evidence="8 9" key="1">
    <citation type="submission" date="2019-03" db="EMBL/GenBank/DDBJ databases">
        <authorList>
            <person name="Kim M.K.M."/>
        </authorList>
    </citation>
    <scope>NUCLEOTIDE SEQUENCE [LARGE SCALE GENOMIC DNA]</scope>
    <source>
        <strain evidence="8 9">18JY21-1</strain>
    </source>
</reference>
<dbReference type="PANTHER" id="PTHR43806">
    <property type="entry name" value="PEPTIDASE S8"/>
    <property type="match status" value="1"/>
</dbReference>
<dbReference type="Gene3D" id="3.40.50.200">
    <property type="entry name" value="Peptidase S8/S53 domain"/>
    <property type="match status" value="1"/>
</dbReference>